<evidence type="ECO:0000259" key="8">
    <source>
        <dbReference type="PROSITE" id="PS51525"/>
    </source>
</evidence>
<dbReference type="InterPro" id="IPR015943">
    <property type="entry name" value="WD40/YVTN_repeat-like_dom_sf"/>
</dbReference>
<feature type="domain" description="Bromo" evidence="7">
    <location>
        <begin position="817"/>
        <end position="890"/>
    </location>
</feature>
<dbReference type="InterPro" id="IPR001680">
    <property type="entry name" value="WD40_rpt"/>
</dbReference>
<feature type="region of interest" description="Disordered" evidence="6">
    <location>
        <begin position="730"/>
        <end position="812"/>
    </location>
</feature>
<feature type="compositionally biased region" description="Basic and acidic residues" evidence="6">
    <location>
        <begin position="1082"/>
        <end position="1101"/>
    </location>
</feature>
<evidence type="ECO:0000256" key="5">
    <source>
        <dbReference type="PROSITE-ProRule" id="PRU00221"/>
    </source>
</evidence>
<feature type="region of interest" description="Disordered" evidence="6">
    <location>
        <begin position="450"/>
        <end position="493"/>
    </location>
</feature>
<dbReference type="PROSITE" id="PS50082">
    <property type="entry name" value="WD_REPEATS_2"/>
    <property type="match status" value="3"/>
</dbReference>
<dbReference type="Gene3D" id="2.130.10.10">
    <property type="entry name" value="YVTN repeat-like/Quinoprotein amine dehydrogenase"/>
    <property type="match status" value="2"/>
</dbReference>
<dbReference type="OrthoDB" id="10264376at2759"/>
<feature type="compositionally biased region" description="Basic and acidic residues" evidence="6">
    <location>
        <begin position="467"/>
        <end position="479"/>
    </location>
</feature>
<dbReference type="AlphaFoldDB" id="A0A067NR62"/>
<evidence type="ECO:0000259" key="7">
    <source>
        <dbReference type="PROSITE" id="PS50014"/>
    </source>
</evidence>
<dbReference type="PANTHER" id="PTHR16017:SF0">
    <property type="entry name" value="WD REPEAT-CONTAINING PROTEIN 70"/>
    <property type="match status" value="1"/>
</dbReference>
<feature type="compositionally biased region" description="Acidic residues" evidence="6">
    <location>
        <begin position="915"/>
        <end position="927"/>
    </location>
</feature>
<keyword evidence="3 4" id="KW-0103">Bromodomain</keyword>
<dbReference type="InterPro" id="IPR001487">
    <property type="entry name" value="Bromodomain"/>
</dbReference>
<feature type="region of interest" description="Disordered" evidence="6">
    <location>
        <begin position="589"/>
        <end position="614"/>
    </location>
</feature>
<dbReference type="InParanoid" id="A0A067NR62"/>
<evidence type="ECO:0000256" key="1">
    <source>
        <dbReference type="ARBA" id="ARBA00022574"/>
    </source>
</evidence>
<dbReference type="SMART" id="SM00297">
    <property type="entry name" value="BROMO"/>
    <property type="match status" value="2"/>
</dbReference>
<feature type="compositionally biased region" description="Basic and acidic residues" evidence="6">
    <location>
        <begin position="22"/>
        <end position="37"/>
    </location>
</feature>
<feature type="compositionally biased region" description="Basic and acidic residues" evidence="6">
    <location>
        <begin position="774"/>
        <end position="788"/>
    </location>
</feature>
<feature type="compositionally biased region" description="Polar residues" evidence="6">
    <location>
        <begin position="602"/>
        <end position="614"/>
    </location>
</feature>
<feature type="compositionally biased region" description="Low complexity" evidence="6">
    <location>
        <begin position="1126"/>
        <end position="1139"/>
    </location>
</feature>
<dbReference type="SUPFAM" id="SSF50978">
    <property type="entry name" value="WD40 repeat-like"/>
    <property type="match status" value="1"/>
</dbReference>
<dbReference type="EMBL" id="KL198006">
    <property type="protein sequence ID" value="KDQ30563.1"/>
    <property type="molecule type" value="Genomic_DNA"/>
</dbReference>
<evidence type="ECO:0000256" key="2">
    <source>
        <dbReference type="ARBA" id="ARBA00022737"/>
    </source>
</evidence>
<protein>
    <submittedName>
        <fullName evidence="9">Uncharacterized protein</fullName>
    </submittedName>
</protein>
<organism evidence="9 10">
    <name type="scientific">Pleurotus ostreatus (strain PC15)</name>
    <name type="common">Oyster mushroom</name>
    <dbReference type="NCBI Taxonomy" id="1137138"/>
    <lineage>
        <taxon>Eukaryota</taxon>
        <taxon>Fungi</taxon>
        <taxon>Dikarya</taxon>
        <taxon>Basidiomycota</taxon>
        <taxon>Agaricomycotina</taxon>
        <taxon>Agaricomycetes</taxon>
        <taxon>Agaricomycetidae</taxon>
        <taxon>Agaricales</taxon>
        <taxon>Pleurotineae</taxon>
        <taxon>Pleurotaceae</taxon>
        <taxon>Pleurotus</taxon>
    </lineage>
</organism>
<dbReference type="Gene3D" id="1.20.1270.220">
    <property type="match status" value="1"/>
</dbReference>
<dbReference type="SMART" id="SM00320">
    <property type="entry name" value="WD40"/>
    <property type="match status" value="4"/>
</dbReference>
<dbReference type="Pfam" id="PF00439">
    <property type="entry name" value="Bromodomain"/>
    <property type="match status" value="2"/>
</dbReference>
<dbReference type="PROSITE" id="PS51525">
    <property type="entry name" value="NET"/>
    <property type="match status" value="1"/>
</dbReference>
<dbReference type="PROSITE" id="PS50294">
    <property type="entry name" value="WD_REPEATS_REGION"/>
    <property type="match status" value="2"/>
</dbReference>
<feature type="compositionally biased region" description="Polar residues" evidence="6">
    <location>
        <begin position="40"/>
        <end position="58"/>
    </location>
</feature>
<feature type="compositionally biased region" description="Basic residues" evidence="6">
    <location>
        <begin position="952"/>
        <end position="964"/>
    </location>
</feature>
<keyword evidence="1 5" id="KW-0853">WD repeat</keyword>
<feature type="domain" description="Bromo" evidence="7">
    <location>
        <begin position="632"/>
        <end position="712"/>
    </location>
</feature>
<reference evidence="10" key="1">
    <citation type="journal article" date="2014" name="Proc. Natl. Acad. Sci. U.S.A.">
        <title>Extensive sampling of basidiomycete genomes demonstrates inadequacy of the white-rot/brown-rot paradigm for wood decay fungi.</title>
        <authorList>
            <person name="Riley R."/>
            <person name="Salamov A.A."/>
            <person name="Brown D.W."/>
            <person name="Nagy L.G."/>
            <person name="Floudas D."/>
            <person name="Held B.W."/>
            <person name="Levasseur A."/>
            <person name="Lombard V."/>
            <person name="Morin E."/>
            <person name="Otillar R."/>
            <person name="Lindquist E.A."/>
            <person name="Sun H."/>
            <person name="LaButti K.M."/>
            <person name="Schmutz J."/>
            <person name="Jabbour D."/>
            <person name="Luo H."/>
            <person name="Baker S.E."/>
            <person name="Pisabarro A.G."/>
            <person name="Walton J.D."/>
            <person name="Blanchette R.A."/>
            <person name="Henrissat B."/>
            <person name="Martin F."/>
            <person name="Cullen D."/>
            <person name="Hibbett D.S."/>
            <person name="Grigoriev I.V."/>
        </authorList>
    </citation>
    <scope>NUCLEOTIDE SEQUENCE [LARGE SCALE GENOMIC DNA]</scope>
    <source>
        <strain evidence="10">PC15</strain>
    </source>
</reference>
<name>A0A067NR62_PLEO1</name>
<dbReference type="GO" id="GO:0005634">
    <property type="term" value="C:nucleus"/>
    <property type="evidence" value="ECO:0007669"/>
    <property type="project" value="TreeGrafter"/>
</dbReference>
<feature type="repeat" description="WD" evidence="5">
    <location>
        <begin position="275"/>
        <end position="310"/>
    </location>
</feature>
<dbReference type="Pfam" id="PF17035">
    <property type="entry name" value="BET"/>
    <property type="match status" value="1"/>
</dbReference>
<dbReference type="InterPro" id="IPR036322">
    <property type="entry name" value="WD40_repeat_dom_sf"/>
</dbReference>
<accession>A0A067NR62</accession>
<evidence type="ECO:0000256" key="4">
    <source>
        <dbReference type="PROSITE-ProRule" id="PRU00035"/>
    </source>
</evidence>
<dbReference type="GO" id="GO:0006325">
    <property type="term" value="P:chromatin organization"/>
    <property type="evidence" value="ECO:0007669"/>
    <property type="project" value="UniProtKB-ARBA"/>
</dbReference>
<feature type="repeat" description="WD" evidence="5">
    <location>
        <begin position="225"/>
        <end position="267"/>
    </location>
</feature>
<sequence length="1139" mass="125923">MDDKDVFAAMGIAGFGKATKKRQLDPNRFEKNKRSEEVASLSTAEVNTGVSLPSSSKQPALKPTAHPGSDSDEPGPSLPPTRQEEDEDEDKDDDEEPEFDPSDPEYDDEDSQLPQFPITHEIVMKDHTKVISALALDPSGARVLSGSHDYDCKLWDFGGMDYRCKPFKTWEPSGTYHIHDVKYSIDGQRFLVVSGTTQAKLYDRDGEEEATFIKGDMYIRDMKHTAGHVFELSSCAWHPKNPETFITGAADSTIRIWEVENKRKQKSVIVVKSKERGARTKVTSCAYSPDGNIISGACVDGALHMWQANSNFVRPNMTIEGAHTKGTETGSVVFSVDGRTVLTRGGDDTVKNDKYVITGAAATTKGGKGRLLFMEKDTLDVVKTLDVDSTPVKIVTGLSSGQICVLYSPQTSLNGAKLLLSKGPPRKVTIEDMSDALAAPTIITPHALPMFRDGDGIARGSKRKREKDRLDPRKSRRPELPVTGPGRGGRVGASATQHVVQNLVRDTTRDEDPREALLKYANAAEQDPQWTGASDPPNSQIFPCPSAHCHAVTVTRIFIMSSAPTTLNGGNTHHDDKAVVDVVLNGADNEKPNGVNGVDSPNVDSPTTPVSSSAIPDVKIDIDYQEQESDVRHEPIPVKIIEPVAMVQDASTQLLAETPVDLAKRQRMYSDADKASRAIANPRYFNVDEFIADVRLIFTNCITFNGPDHPITAMGKRIEEVFDKQIKHMPPALEHKPPPPKKQPTPPPPPPPVVAPPKKTSTARRPSTSVPVIRRNEEGTTRPKREIHPPPPKDLPYADAPKKQRKIKRTKDDGTNEQLKFCGKILQELHHWVKLEIPSYPKIVKKPMDLSTMRRKLDVHEYPNAHKFFDDFKLMIRNCFAFNPAGTPVNQAGIELQRLFDDKWKSLPPLHSVSDDDEEDEEEDEEDDRARAIAMMESQIETMRGSIAALKSKPKEKKKEKKKEKLPVASTSKTSKPAKVPSKKRSKKPIADDDVLTFEQKKDLSEAIGKLDGPKLEKVIQIIHEGVPEIRDSTDEIELEIDMLPAPVLTKLYNFVLRPLRTSAPKRSRPGKGTGTGGLKRKSMDEDVEAEKIRQLERRMALFDQGDPSAAPRAMARDDHSEHSSDSSSGSDSSGSDSE</sequence>
<feature type="region of interest" description="Disordered" evidence="6">
    <location>
        <begin position="1063"/>
        <end position="1139"/>
    </location>
</feature>
<feature type="compositionally biased region" description="Basic and acidic residues" evidence="6">
    <location>
        <begin position="1115"/>
        <end position="1125"/>
    </location>
</feature>
<dbReference type="HOGENOM" id="CLU_257803_0_0_1"/>
<evidence type="ECO:0000313" key="9">
    <source>
        <dbReference type="EMBL" id="KDQ30563.1"/>
    </source>
</evidence>
<dbReference type="InterPro" id="IPR027353">
    <property type="entry name" value="NET_dom"/>
</dbReference>
<dbReference type="PANTHER" id="PTHR16017">
    <property type="entry name" value="GASTRULATION DEFECTIVE PROTEIN 1-RELATED"/>
    <property type="match status" value="1"/>
</dbReference>
<evidence type="ECO:0000256" key="3">
    <source>
        <dbReference type="ARBA" id="ARBA00023117"/>
    </source>
</evidence>
<dbReference type="Gene3D" id="1.20.920.10">
    <property type="entry name" value="Bromodomain-like"/>
    <property type="match status" value="2"/>
</dbReference>
<dbReference type="InterPro" id="IPR036427">
    <property type="entry name" value="Bromodomain-like_sf"/>
</dbReference>
<feature type="region of interest" description="Disordered" evidence="6">
    <location>
        <begin position="907"/>
        <end position="929"/>
    </location>
</feature>
<dbReference type="PRINTS" id="PR00503">
    <property type="entry name" value="BROMODOMAIN"/>
</dbReference>
<dbReference type="STRING" id="1137138.A0A067NR62"/>
<dbReference type="Proteomes" id="UP000027073">
    <property type="component" value="Unassembled WGS sequence"/>
</dbReference>
<dbReference type="GO" id="GO:0035861">
    <property type="term" value="C:site of double-strand break"/>
    <property type="evidence" value="ECO:0007669"/>
    <property type="project" value="TreeGrafter"/>
</dbReference>
<dbReference type="InterPro" id="IPR038336">
    <property type="entry name" value="NET_sf"/>
</dbReference>
<evidence type="ECO:0000256" key="6">
    <source>
        <dbReference type="SAM" id="MobiDB-lite"/>
    </source>
</evidence>
<gene>
    <name evidence="9" type="ORF">PLEOSDRAFT_1095973</name>
</gene>
<feature type="domain" description="NET" evidence="8">
    <location>
        <begin position="986"/>
        <end position="1067"/>
    </location>
</feature>
<dbReference type="Pfam" id="PF00400">
    <property type="entry name" value="WD40"/>
    <property type="match status" value="3"/>
</dbReference>
<feature type="compositionally biased region" description="Pro residues" evidence="6">
    <location>
        <begin position="740"/>
        <end position="755"/>
    </location>
</feature>
<proteinExistence type="predicted"/>
<feature type="repeat" description="WD" evidence="5">
    <location>
        <begin position="124"/>
        <end position="156"/>
    </location>
</feature>
<keyword evidence="2" id="KW-0677">Repeat</keyword>
<dbReference type="SUPFAM" id="SSF47370">
    <property type="entry name" value="Bromodomain"/>
    <property type="match status" value="2"/>
</dbReference>
<feature type="region of interest" description="Disordered" evidence="6">
    <location>
        <begin position="13"/>
        <end position="112"/>
    </location>
</feature>
<feature type="compositionally biased region" description="Acidic residues" evidence="6">
    <location>
        <begin position="84"/>
        <end position="111"/>
    </location>
</feature>
<evidence type="ECO:0000313" key="10">
    <source>
        <dbReference type="Proteomes" id="UP000027073"/>
    </source>
</evidence>
<dbReference type="InterPro" id="IPR051858">
    <property type="entry name" value="WD_repeat_GAD-1"/>
</dbReference>
<dbReference type="VEuPathDB" id="FungiDB:PLEOSDRAFT_1095973"/>
<dbReference type="PROSITE" id="PS50014">
    <property type="entry name" value="BROMODOMAIN_2"/>
    <property type="match status" value="2"/>
</dbReference>
<feature type="region of interest" description="Disordered" evidence="6">
    <location>
        <begin position="944"/>
        <end position="991"/>
    </location>
</feature>